<accession>A0A7T5R1B1</accession>
<dbReference type="PANTHER" id="PTHR43280">
    <property type="entry name" value="ARAC-FAMILY TRANSCRIPTIONAL REGULATOR"/>
    <property type="match status" value="1"/>
</dbReference>
<proteinExistence type="predicted"/>
<feature type="transmembrane region" description="Helical" evidence="4">
    <location>
        <begin position="102"/>
        <end position="121"/>
    </location>
</feature>
<evidence type="ECO:0000256" key="2">
    <source>
        <dbReference type="ARBA" id="ARBA00023125"/>
    </source>
</evidence>
<dbReference type="PANTHER" id="PTHR43280:SF29">
    <property type="entry name" value="ARAC-FAMILY TRANSCRIPTIONAL REGULATOR"/>
    <property type="match status" value="1"/>
</dbReference>
<dbReference type="PROSITE" id="PS00041">
    <property type="entry name" value="HTH_ARAC_FAMILY_1"/>
    <property type="match status" value="1"/>
</dbReference>
<keyword evidence="4" id="KW-1133">Transmembrane helix</keyword>
<sequence length="360" mass="40209">MDVLRFSIPEILSLLGVAQCVYLLVYMLFRSGSLRSVFLPALYFLILGLAFSFDFGRASVAPLIPGFDLWQAVAWFMGPPLSVLLILQILQLPTMPPLRHFWVLLLMPVAVLLSYAIARTYNSCMGWLSCPPLADWLVITGLLAGLTSLAAIWGQRGKLETLHYEKAGRDRYWLILTLVFMNLCFLGLMLMTLTPVISEDQAVLARTFLGLGFVYVAGTSLFRIYPQAVILIQRQERRAATTPQEQDLAVKISALMQVQKIYQEPECNRASLARELNVPEATLSRVINAQFGRTVPQFLNEKRVEDAKQLLADTDAAVKVIASEVGFSSLASFNRVFRDVTGESPSAYRATYSIKNTTNK</sequence>
<evidence type="ECO:0000256" key="4">
    <source>
        <dbReference type="SAM" id="Phobius"/>
    </source>
</evidence>
<name>A0A7T5R1B1_9BACT</name>
<feature type="domain" description="HTH araC/xylS-type" evidence="5">
    <location>
        <begin position="252"/>
        <end position="351"/>
    </location>
</feature>
<evidence type="ECO:0000256" key="1">
    <source>
        <dbReference type="ARBA" id="ARBA00023015"/>
    </source>
</evidence>
<evidence type="ECO:0000313" key="6">
    <source>
        <dbReference type="EMBL" id="QQG35684.1"/>
    </source>
</evidence>
<keyword evidence="3" id="KW-0804">Transcription</keyword>
<feature type="transmembrane region" description="Helical" evidence="4">
    <location>
        <begin position="6"/>
        <end position="29"/>
    </location>
</feature>
<keyword evidence="2" id="KW-0238">DNA-binding</keyword>
<evidence type="ECO:0000313" key="7">
    <source>
        <dbReference type="Proteomes" id="UP000595362"/>
    </source>
</evidence>
<dbReference type="SMART" id="SM00342">
    <property type="entry name" value="HTH_ARAC"/>
    <property type="match status" value="1"/>
</dbReference>
<evidence type="ECO:0000259" key="5">
    <source>
        <dbReference type="PROSITE" id="PS01124"/>
    </source>
</evidence>
<dbReference type="InterPro" id="IPR009057">
    <property type="entry name" value="Homeodomain-like_sf"/>
</dbReference>
<reference evidence="6 7" key="1">
    <citation type="submission" date="2020-07" db="EMBL/GenBank/DDBJ databases">
        <title>Huge and variable diversity of episymbiotic CPR bacteria and DPANN archaea in groundwater ecosystems.</title>
        <authorList>
            <person name="He C.Y."/>
            <person name="Keren R."/>
            <person name="Whittaker M."/>
            <person name="Farag I.F."/>
            <person name="Doudna J."/>
            <person name="Cate J.H.D."/>
            <person name="Banfield J.F."/>
        </authorList>
    </citation>
    <scope>NUCLEOTIDE SEQUENCE [LARGE SCALE GENOMIC DNA]</scope>
    <source>
        <strain evidence="6">NC_groundwater_70_Ag_B-0.1um_54_66</strain>
    </source>
</reference>
<feature type="transmembrane region" description="Helical" evidence="4">
    <location>
        <begin position="173"/>
        <end position="197"/>
    </location>
</feature>
<keyword evidence="4" id="KW-0812">Transmembrane</keyword>
<dbReference type="GO" id="GO:0043565">
    <property type="term" value="F:sequence-specific DNA binding"/>
    <property type="evidence" value="ECO:0007669"/>
    <property type="project" value="InterPro"/>
</dbReference>
<dbReference type="InterPro" id="IPR018062">
    <property type="entry name" value="HTH_AraC-typ_CS"/>
</dbReference>
<feature type="transmembrane region" description="Helical" evidence="4">
    <location>
        <begin position="133"/>
        <end position="153"/>
    </location>
</feature>
<dbReference type="Gene3D" id="1.10.10.60">
    <property type="entry name" value="Homeodomain-like"/>
    <property type="match status" value="1"/>
</dbReference>
<dbReference type="SUPFAM" id="SSF46689">
    <property type="entry name" value="Homeodomain-like"/>
    <property type="match status" value="1"/>
</dbReference>
<feature type="transmembrane region" description="Helical" evidence="4">
    <location>
        <begin position="41"/>
        <end position="60"/>
    </location>
</feature>
<dbReference type="PROSITE" id="PS01124">
    <property type="entry name" value="HTH_ARAC_FAMILY_2"/>
    <property type="match status" value="1"/>
</dbReference>
<feature type="transmembrane region" description="Helical" evidence="4">
    <location>
        <begin position="203"/>
        <end position="225"/>
    </location>
</feature>
<dbReference type="Proteomes" id="UP000595362">
    <property type="component" value="Chromosome"/>
</dbReference>
<protein>
    <submittedName>
        <fullName evidence="6">AraC family transcriptional regulator</fullName>
    </submittedName>
</protein>
<dbReference type="PRINTS" id="PR00032">
    <property type="entry name" value="HTHARAC"/>
</dbReference>
<dbReference type="Pfam" id="PF12833">
    <property type="entry name" value="HTH_18"/>
    <property type="match status" value="1"/>
</dbReference>
<dbReference type="EMBL" id="CP066681">
    <property type="protein sequence ID" value="QQG35684.1"/>
    <property type="molecule type" value="Genomic_DNA"/>
</dbReference>
<dbReference type="InterPro" id="IPR018060">
    <property type="entry name" value="HTH_AraC"/>
</dbReference>
<gene>
    <name evidence="6" type="ORF">HYS17_09195</name>
</gene>
<dbReference type="GO" id="GO:0003700">
    <property type="term" value="F:DNA-binding transcription factor activity"/>
    <property type="evidence" value="ECO:0007669"/>
    <property type="project" value="InterPro"/>
</dbReference>
<evidence type="ECO:0000256" key="3">
    <source>
        <dbReference type="ARBA" id="ARBA00023163"/>
    </source>
</evidence>
<organism evidence="6 7">
    <name type="scientific">Micavibrio aeruginosavorus</name>
    <dbReference type="NCBI Taxonomy" id="349221"/>
    <lineage>
        <taxon>Bacteria</taxon>
        <taxon>Pseudomonadati</taxon>
        <taxon>Bdellovibrionota</taxon>
        <taxon>Bdellovibrionia</taxon>
        <taxon>Bdellovibrionales</taxon>
        <taxon>Pseudobdellovibrionaceae</taxon>
        <taxon>Micavibrio</taxon>
    </lineage>
</organism>
<feature type="transmembrane region" description="Helical" evidence="4">
    <location>
        <begin position="72"/>
        <end position="90"/>
    </location>
</feature>
<keyword evidence="1" id="KW-0805">Transcription regulation</keyword>
<dbReference type="AlphaFoldDB" id="A0A7T5R1B1"/>
<keyword evidence="4" id="KW-0472">Membrane</keyword>
<dbReference type="InterPro" id="IPR020449">
    <property type="entry name" value="Tscrpt_reg_AraC-type_HTH"/>
</dbReference>